<protein>
    <submittedName>
        <fullName evidence="1">Uncharacterized protein</fullName>
    </submittedName>
</protein>
<dbReference type="Proteomes" id="UP000031975">
    <property type="component" value="Unassembled WGS sequence"/>
</dbReference>
<organism evidence="1 2">
    <name type="scientific">Mycoplasma capricolum subsp. capricolum</name>
    <dbReference type="NCBI Taxonomy" id="40479"/>
    <lineage>
        <taxon>Bacteria</taxon>
        <taxon>Bacillati</taxon>
        <taxon>Mycoplasmatota</taxon>
        <taxon>Mollicutes</taxon>
        <taxon>Mycoplasmataceae</taxon>
        <taxon>Mycoplasma</taxon>
    </lineage>
</organism>
<evidence type="ECO:0000313" key="2">
    <source>
        <dbReference type="Proteomes" id="UP000031975"/>
    </source>
</evidence>
<name>A0A0C3A1A2_MYCCA</name>
<sequence>MQRKTYIDNIINQLTRLQDEIKAFNTAKLFDTNKISENILKDSNAQLIISILKDKIPNEVLKNSNVVLELSQKDKLFKF</sequence>
<proteinExistence type="predicted"/>
<reference evidence="1 2" key="1">
    <citation type="submission" date="2015-01" db="EMBL/GenBank/DDBJ databases">
        <title>Draft Genome Sequence of Mycoplasma capricolum subsp. capricolum str. GM508D.</title>
        <authorList>
            <person name="Calcutt M.J."/>
            <person name="Foecking M.F."/>
        </authorList>
    </citation>
    <scope>NUCLEOTIDE SEQUENCE [LARGE SCALE GENOMIC DNA]</scope>
    <source>
        <strain evidence="1 2">GM508D</strain>
    </source>
</reference>
<dbReference type="RefSeq" id="WP_011387479.1">
    <property type="nucleotide sequence ID" value="NZ_CP143994.1"/>
</dbReference>
<dbReference type="GeneID" id="23778430"/>
<comment type="caution">
    <text evidence="1">The sequence shown here is derived from an EMBL/GenBank/DDBJ whole genome shotgun (WGS) entry which is preliminary data.</text>
</comment>
<evidence type="ECO:0000313" key="1">
    <source>
        <dbReference type="EMBL" id="KIM14054.1"/>
    </source>
</evidence>
<gene>
    <name evidence="1" type="ORF">MCGM508_03220</name>
</gene>
<accession>A0A0C3A1A2</accession>
<dbReference type="AlphaFoldDB" id="A0A0C3A1A2"/>
<dbReference type="EMBL" id="JXQB01000001">
    <property type="protein sequence ID" value="KIM14054.1"/>
    <property type="molecule type" value="Genomic_DNA"/>
</dbReference>